<dbReference type="NCBIfam" id="TIGR00177">
    <property type="entry name" value="molyb_syn"/>
    <property type="match status" value="1"/>
</dbReference>
<reference evidence="4 5" key="1">
    <citation type="submission" date="2016-10" db="EMBL/GenBank/DDBJ databases">
        <title>The Draft Genome Sequence of Actinokineospora bangkokensis 44EHWT reveals the biosynthetic pathway of antifungal compounds Thailandins with unusual extender unit butylmalonyl-CoA.</title>
        <authorList>
            <person name="Greule A."/>
            <person name="Intra B."/>
            <person name="Flemming S."/>
            <person name="Rommel M.G."/>
            <person name="Panbangred W."/>
            <person name="Bechthold A."/>
        </authorList>
    </citation>
    <scope>NUCLEOTIDE SEQUENCE [LARGE SCALE GENOMIC DNA]</scope>
    <source>
        <strain evidence="4 5">44EHW</strain>
    </source>
</reference>
<dbReference type="Proteomes" id="UP000186040">
    <property type="component" value="Unassembled WGS sequence"/>
</dbReference>
<dbReference type="InterPro" id="IPR008284">
    <property type="entry name" value="MoCF_biosynth_CS"/>
</dbReference>
<dbReference type="UniPathway" id="UPA00344"/>
<dbReference type="SUPFAM" id="SSF53218">
    <property type="entry name" value="Molybdenum cofactor biosynthesis proteins"/>
    <property type="match status" value="1"/>
</dbReference>
<keyword evidence="5" id="KW-1185">Reference proteome</keyword>
<sequence length="309" mass="31093">MSRTARVITASTRAARGTYPDKTGPVIAAWLRDRGYDTPDARVVPDGPEVEAALRAALADAPAVVITTGGTGLSPTDRTPEATLAVLDRQIPGLADAVRAAGLPGVPTAVLSRGVAGVAGATVVVNLPGSSGGVKDGLGVLAGVLEHAVDQVAGGDHPRGGEALGGEARPGVVARAEVTEGVISAAEHAALVADRAAGAVVTFEGVVRDHDGGREVASLEYEGHPSAQGVVAEVAAEFAGRGGLRAVAVSHRVGALAIGDVALAVAVSAAHRREAFVACAELVDEVKARLPIWKHQVFADGSDEWVNCP</sequence>
<dbReference type="OrthoDB" id="9794429at2"/>
<dbReference type="AlphaFoldDB" id="A0A1Q9LCV2"/>
<dbReference type="SMART" id="SM00852">
    <property type="entry name" value="MoCF_biosynth"/>
    <property type="match status" value="1"/>
</dbReference>
<dbReference type="InterPro" id="IPR036563">
    <property type="entry name" value="MoaE_sf"/>
</dbReference>
<feature type="domain" description="MoaB/Mog" evidence="3">
    <location>
        <begin position="6"/>
        <end position="148"/>
    </location>
</feature>
<dbReference type="GO" id="GO:0006777">
    <property type="term" value="P:Mo-molybdopterin cofactor biosynthetic process"/>
    <property type="evidence" value="ECO:0007669"/>
    <property type="project" value="UniProtKB-KW"/>
</dbReference>
<protein>
    <submittedName>
        <fullName evidence="4">Molybdenum cofactor biosynthesis protein MoaB</fullName>
    </submittedName>
</protein>
<dbReference type="InterPro" id="IPR001453">
    <property type="entry name" value="MoaB/Mog_dom"/>
</dbReference>
<evidence type="ECO:0000313" key="5">
    <source>
        <dbReference type="Proteomes" id="UP000186040"/>
    </source>
</evidence>
<dbReference type="Pfam" id="PF02391">
    <property type="entry name" value="MoaE"/>
    <property type="match status" value="1"/>
</dbReference>
<dbReference type="EMBL" id="MKQR01000028">
    <property type="protein sequence ID" value="OLR89861.1"/>
    <property type="molecule type" value="Genomic_DNA"/>
</dbReference>
<evidence type="ECO:0000313" key="4">
    <source>
        <dbReference type="EMBL" id="OLR89861.1"/>
    </source>
</evidence>
<dbReference type="Gene3D" id="3.90.1170.40">
    <property type="entry name" value="Molybdopterin biosynthesis MoaE subunit"/>
    <property type="match status" value="1"/>
</dbReference>
<dbReference type="CDD" id="cd00886">
    <property type="entry name" value="MogA_MoaB"/>
    <property type="match status" value="1"/>
</dbReference>
<dbReference type="InterPro" id="IPR036425">
    <property type="entry name" value="MoaB/Mog-like_dom_sf"/>
</dbReference>
<dbReference type="InterPro" id="IPR051920">
    <property type="entry name" value="MPT_Adenylyltrnsfr/MoaC-Rel"/>
</dbReference>
<dbReference type="PANTHER" id="PTHR43764:SF1">
    <property type="entry name" value="MOLYBDOPTERIN MOLYBDOTRANSFERASE"/>
    <property type="match status" value="1"/>
</dbReference>
<evidence type="ECO:0000256" key="1">
    <source>
        <dbReference type="ARBA" id="ARBA00005046"/>
    </source>
</evidence>
<dbReference type="InterPro" id="IPR003448">
    <property type="entry name" value="Mopterin_biosynth_MoaE"/>
</dbReference>
<evidence type="ECO:0000256" key="2">
    <source>
        <dbReference type="ARBA" id="ARBA00023150"/>
    </source>
</evidence>
<dbReference type="STRING" id="1193682.BJP25_02265"/>
<dbReference type="CDD" id="cd00756">
    <property type="entry name" value="MoaE"/>
    <property type="match status" value="1"/>
</dbReference>
<gene>
    <name evidence="4" type="ORF">BJP25_02265</name>
</gene>
<dbReference type="PANTHER" id="PTHR43764">
    <property type="entry name" value="MOLYBDENUM COFACTOR BIOSYNTHESIS"/>
    <property type="match status" value="1"/>
</dbReference>
<accession>A0A1Q9LCV2</accession>
<dbReference type="PROSITE" id="PS01078">
    <property type="entry name" value="MOCF_BIOSYNTHESIS_1"/>
    <property type="match status" value="1"/>
</dbReference>
<organism evidence="4 5">
    <name type="scientific">Actinokineospora bangkokensis</name>
    <dbReference type="NCBI Taxonomy" id="1193682"/>
    <lineage>
        <taxon>Bacteria</taxon>
        <taxon>Bacillati</taxon>
        <taxon>Actinomycetota</taxon>
        <taxon>Actinomycetes</taxon>
        <taxon>Pseudonocardiales</taxon>
        <taxon>Pseudonocardiaceae</taxon>
        <taxon>Actinokineospora</taxon>
    </lineage>
</organism>
<comment type="caution">
    <text evidence="4">The sequence shown here is derived from an EMBL/GenBank/DDBJ whole genome shotgun (WGS) entry which is preliminary data.</text>
</comment>
<comment type="pathway">
    <text evidence="1">Cofactor biosynthesis; molybdopterin biosynthesis.</text>
</comment>
<dbReference type="SUPFAM" id="SSF54690">
    <property type="entry name" value="Molybdopterin synthase subunit MoaE"/>
    <property type="match status" value="1"/>
</dbReference>
<evidence type="ECO:0000259" key="3">
    <source>
        <dbReference type="SMART" id="SM00852"/>
    </source>
</evidence>
<dbReference type="RefSeq" id="WP_075978069.1">
    <property type="nucleotide sequence ID" value="NZ_MKQR01000028.1"/>
</dbReference>
<dbReference type="Gene3D" id="3.40.980.10">
    <property type="entry name" value="MoaB/Mog-like domain"/>
    <property type="match status" value="1"/>
</dbReference>
<keyword evidence="2" id="KW-0501">Molybdenum cofactor biosynthesis</keyword>
<dbReference type="Pfam" id="PF00994">
    <property type="entry name" value="MoCF_biosynth"/>
    <property type="match status" value="1"/>
</dbReference>
<name>A0A1Q9LCV2_9PSEU</name>
<proteinExistence type="predicted"/>